<feature type="transmembrane region" description="Helical" evidence="10">
    <location>
        <begin position="89"/>
        <end position="108"/>
    </location>
</feature>
<dbReference type="Proteomes" id="UP001597040">
    <property type="component" value="Unassembled WGS sequence"/>
</dbReference>
<keyword evidence="7" id="KW-0406">Ion transport</keyword>
<evidence type="ECO:0000256" key="9">
    <source>
        <dbReference type="SAM" id="MobiDB-lite"/>
    </source>
</evidence>
<keyword evidence="14" id="KW-1185">Reference proteome</keyword>
<organism evidence="13 14">
    <name type="scientific">Virgibacillus byunsanensis</name>
    <dbReference type="NCBI Taxonomy" id="570945"/>
    <lineage>
        <taxon>Bacteria</taxon>
        <taxon>Bacillati</taxon>
        <taxon>Bacillota</taxon>
        <taxon>Bacilli</taxon>
        <taxon>Bacillales</taxon>
        <taxon>Bacillaceae</taxon>
        <taxon>Virgibacillus</taxon>
    </lineage>
</organism>
<evidence type="ECO:0000313" key="14">
    <source>
        <dbReference type="Proteomes" id="UP001597040"/>
    </source>
</evidence>
<evidence type="ECO:0000256" key="1">
    <source>
        <dbReference type="ARBA" id="ARBA00004651"/>
    </source>
</evidence>
<dbReference type="InterPro" id="IPR003148">
    <property type="entry name" value="RCK_N"/>
</dbReference>
<evidence type="ECO:0000256" key="2">
    <source>
        <dbReference type="ARBA" id="ARBA00022448"/>
    </source>
</evidence>
<protein>
    <submittedName>
        <fullName evidence="13">Cation:proton antiporter</fullName>
    </submittedName>
</protein>
<feature type="transmembrane region" description="Helical" evidence="10">
    <location>
        <begin position="60"/>
        <end position="77"/>
    </location>
</feature>
<feature type="transmembrane region" description="Helical" evidence="10">
    <location>
        <begin position="219"/>
        <end position="236"/>
    </location>
</feature>
<feature type="transmembrane region" description="Helical" evidence="10">
    <location>
        <begin position="334"/>
        <end position="354"/>
    </location>
</feature>
<sequence length="630" mass="69872">MVPSILFEIMLIGLLGIGSQWLAWRYRMPAIVIMSITGLLVGPIFGLMNPEEDFGNLYNPIISVAVAIILFEGALNLSFKELRGLGKPVFRISTVGAFLAWILGSLTAHYIAGLSWAVAFVIGGLFIVTGPTVIMPLLRQSKLKPRPAKILKWEGIIVDPIGALLAVFAFEIIAFLTANNPDGTALMMFFAASIFAAILGWAFGRGIGWMFETGHIPEFLKSPAVFIVVILCFTIADEIMHETGLLSVTAMGVTLANMGISSVADMRHFKENITILLISAIFIMLTASLQIETLLQMFSPNILGYVLLMMFIVRPLSIFISTIGTGLSLNEKVLVGWIAPRGIVALTVSSYFASILTEAGYEDANILTTLTFGLVFFTVCAHGFSVGWLSKKLHLSMEGRPGTLIVGSNRFTAELAKSLMKAKSPVIIVDSSWERLQHARKTGIPFYHGEMLSEQTEYHLDTIPYEYLIAATEYHSYNALVCTTFMPEYGRTNVFKVSPFHQLRNNNVEDIVDKVAGRILFKQEVSVDDLCSRLSSGYVFRQTVLTEKYKYKQYLEDREDTTVLLYFIKPSGQIKYYSEEMRNTPEKGDTIVSLTSQSKEFKKIQNKLDNQRNNGNNNGNGNGKGNGNRQ</sequence>
<dbReference type="Gene3D" id="1.20.1530.20">
    <property type="match status" value="1"/>
</dbReference>
<dbReference type="PANTHER" id="PTHR32507">
    <property type="entry name" value="NA(+)/H(+) ANTIPORTER 1"/>
    <property type="match status" value="1"/>
</dbReference>
<evidence type="ECO:0000259" key="12">
    <source>
        <dbReference type="Pfam" id="PF02254"/>
    </source>
</evidence>
<feature type="transmembrane region" description="Helical" evidence="10">
    <location>
        <begin position="6"/>
        <end position="24"/>
    </location>
</feature>
<keyword evidence="3" id="KW-0050">Antiport</keyword>
<name>A0ABW3LGM0_9BACI</name>
<feature type="transmembrane region" description="Helical" evidence="10">
    <location>
        <begin position="31"/>
        <end position="48"/>
    </location>
</feature>
<dbReference type="Pfam" id="PF02254">
    <property type="entry name" value="TrkA_N"/>
    <property type="match status" value="1"/>
</dbReference>
<feature type="transmembrane region" description="Helical" evidence="10">
    <location>
        <begin position="242"/>
        <end position="260"/>
    </location>
</feature>
<dbReference type="PANTHER" id="PTHR32507:SF0">
    <property type="entry name" value="NA(+)_H(+) ANTIPORTER 2-RELATED"/>
    <property type="match status" value="1"/>
</dbReference>
<keyword evidence="4" id="KW-1003">Cell membrane</keyword>
<evidence type="ECO:0000256" key="8">
    <source>
        <dbReference type="ARBA" id="ARBA00023136"/>
    </source>
</evidence>
<dbReference type="Pfam" id="PF00999">
    <property type="entry name" value="Na_H_Exchanger"/>
    <property type="match status" value="1"/>
</dbReference>
<proteinExistence type="predicted"/>
<feature type="domain" description="RCK N-terminal" evidence="12">
    <location>
        <begin position="404"/>
        <end position="484"/>
    </location>
</feature>
<feature type="transmembrane region" description="Helical" evidence="10">
    <location>
        <begin position="184"/>
        <end position="207"/>
    </location>
</feature>
<accession>A0ABW3LGM0</accession>
<evidence type="ECO:0000256" key="6">
    <source>
        <dbReference type="ARBA" id="ARBA00022989"/>
    </source>
</evidence>
<evidence type="ECO:0000256" key="10">
    <source>
        <dbReference type="SAM" id="Phobius"/>
    </source>
</evidence>
<feature type="domain" description="Cation/H+ exchanger transmembrane" evidence="11">
    <location>
        <begin position="22"/>
        <end position="391"/>
    </location>
</feature>
<feature type="transmembrane region" description="Helical" evidence="10">
    <location>
        <begin position="156"/>
        <end position="178"/>
    </location>
</feature>
<evidence type="ECO:0000256" key="7">
    <source>
        <dbReference type="ARBA" id="ARBA00023065"/>
    </source>
</evidence>
<dbReference type="SUPFAM" id="SSF51735">
    <property type="entry name" value="NAD(P)-binding Rossmann-fold domains"/>
    <property type="match status" value="1"/>
</dbReference>
<evidence type="ECO:0000256" key="5">
    <source>
        <dbReference type="ARBA" id="ARBA00022692"/>
    </source>
</evidence>
<dbReference type="InterPro" id="IPR036291">
    <property type="entry name" value="NAD(P)-bd_dom_sf"/>
</dbReference>
<reference evidence="14" key="1">
    <citation type="journal article" date="2019" name="Int. J. Syst. Evol. Microbiol.">
        <title>The Global Catalogue of Microorganisms (GCM) 10K type strain sequencing project: providing services to taxonomists for standard genome sequencing and annotation.</title>
        <authorList>
            <consortium name="The Broad Institute Genomics Platform"/>
            <consortium name="The Broad Institute Genome Sequencing Center for Infectious Disease"/>
            <person name="Wu L."/>
            <person name="Ma J."/>
        </authorList>
    </citation>
    <scope>NUCLEOTIDE SEQUENCE [LARGE SCALE GENOMIC DNA]</scope>
    <source>
        <strain evidence="14">CCUG 56754</strain>
    </source>
</reference>
<comment type="caution">
    <text evidence="13">The sequence shown here is derived from an EMBL/GenBank/DDBJ whole genome shotgun (WGS) entry which is preliminary data.</text>
</comment>
<evidence type="ECO:0000256" key="4">
    <source>
        <dbReference type="ARBA" id="ARBA00022475"/>
    </source>
</evidence>
<dbReference type="InterPro" id="IPR006153">
    <property type="entry name" value="Cation/H_exchanger_TM"/>
</dbReference>
<feature type="transmembrane region" description="Helical" evidence="10">
    <location>
        <begin position="272"/>
        <end position="291"/>
    </location>
</feature>
<feature type="transmembrane region" description="Helical" evidence="10">
    <location>
        <begin position="366"/>
        <end position="390"/>
    </location>
</feature>
<keyword evidence="2" id="KW-0813">Transport</keyword>
<keyword evidence="6 10" id="KW-1133">Transmembrane helix</keyword>
<dbReference type="InterPro" id="IPR038770">
    <property type="entry name" value="Na+/solute_symporter_sf"/>
</dbReference>
<dbReference type="RefSeq" id="WP_390358605.1">
    <property type="nucleotide sequence ID" value="NZ_JBHTKJ010000001.1"/>
</dbReference>
<evidence type="ECO:0000256" key="3">
    <source>
        <dbReference type="ARBA" id="ARBA00022449"/>
    </source>
</evidence>
<keyword evidence="8 10" id="KW-0472">Membrane</keyword>
<feature type="transmembrane region" description="Helical" evidence="10">
    <location>
        <begin position="303"/>
        <end position="327"/>
    </location>
</feature>
<comment type="subcellular location">
    <subcellularLocation>
        <location evidence="1">Cell membrane</location>
        <topology evidence="1">Multi-pass membrane protein</topology>
    </subcellularLocation>
</comment>
<keyword evidence="5 10" id="KW-0812">Transmembrane</keyword>
<dbReference type="Gene3D" id="3.40.50.720">
    <property type="entry name" value="NAD(P)-binding Rossmann-like Domain"/>
    <property type="match status" value="1"/>
</dbReference>
<evidence type="ECO:0000313" key="13">
    <source>
        <dbReference type="EMBL" id="MFD1036958.1"/>
    </source>
</evidence>
<dbReference type="EMBL" id="JBHTKJ010000001">
    <property type="protein sequence ID" value="MFD1036958.1"/>
    <property type="molecule type" value="Genomic_DNA"/>
</dbReference>
<evidence type="ECO:0000259" key="11">
    <source>
        <dbReference type="Pfam" id="PF00999"/>
    </source>
</evidence>
<gene>
    <name evidence="13" type="ORF">ACFQ3N_00760</name>
</gene>
<feature type="transmembrane region" description="Helical" evidence="10">
    <location>
        <begin position="114"/>
        <end position="135"/>
    </location>
</feature>
<feature type="region of interest" description="Disordered" evidence="9">
    <location>
        <begin position="600"/>
        <end position="630"/>
    </location>
</feature>
<feature type="compositionally biased region" description="Gly residues" evidence="9">
    <location>
        <begin position="618"/>
        <end position="630"/>
    </location>
</feature>